<evidence type="ECO:0000256" key="2">
    <source>
        <dbReference type="PROSITE-ProRule" id="PRU00708"/>
    </source>
</evidence>
<dbReference type="PANTHER" id="PTHR47926">
    <property type="entry name" value="PENTATRICOPEPTIDE REPEAT-CONTAINING PROTEIN"/>
    <property type="match status" value="1"/>
</dbReference>
<dbReference type="PANTHER" id="PTHR47926:SF463">
    <property type="entry name" value="PENTATRICOPEPTIDE REPEAT-CONTAINING PROTEIN"/>
    <property type="match status" value="1"/>
</dbReference>
<feature type="repeat" description="PPR" evidence="2">
    <location>
        <begin position="286"/>
        <end position="320"/>
    </location>
</feature>
<proteinExistence type="predicted"/>
<protein>
    <recommendedName>
        <fullName evidence="5">Pentatricopeptide repeat-containing protein</fullName>
    </recommendedName>
</protein>
<feature type="repeat" description="PPR" evidence="2">
    <location>
        <begin position="184"/>
        <end position="218"/>
    </location>
</feature>
<gene>
    <name evidence="3" type="ORF">DH2020_043751</name>
</gene>
<dbReference type="Proteomes" id="UP001318860">
    <property type="component" value="Unassembled WGS sequence"/>
</dbReference>
<name>A0ABR0UJN2_REHGL</name>
<evidence type="ECO:0000313" key="4">
    <source>
        <dbReference type="Proteomes" id="UP001318860"/>
    </source>
</evidence>
<dbReference type="Pfam" id="PF13812">
    <property type="entry name" value="PPR_3"/>
    <property type="match status" value="1"/>
</dbReference>
<dbReference type="Pfam" id="PF01535">
    <property type="entry name" value="PPR"/>
    <property type="match status" value="7"/>
</dbReference>
<dbReference type="EMBL" id="JABTTQ020002708">
    <property type="protein sequence ID" value="KAK6122508.1"/>
    <property type="molecule type" value="Genomic_DNA"/>
</dbReference>
<evidence type="ECO:0000313" key="3">
    <source>
        <dbReference type="EMBL" id="KAK6122508.1"/>
    </source>
</evidence>
<dbReference type="PROSITE" id="PS51375">
    <property type="entry name" value="PPR"/>
    <property type="match status" value="3"/>
</dbReference>
<organism evidence="3 4">
    <name type="scientific">Rehmannia glutinosa</name>
    <name type="common">Chinese foxglove</name>
    <dbReference type="NCBI Taxonomy" id="99300"/>
    <lineage>
        <taxon>Eukaryota</taxon>
        <taxon>Viridiplantae</taxon>
        <taxon>Streptophyta</taxon>
        <taxon>Embryophyta</taxon>
        <taxon>Tracheophyta</taxon>
        <taxon>Spermatophyta</taxon>
        <taxon>Magnoliopsida</taxon>
        <taxon>eudicotyledons</taxon>
        <taxon>Gunneridae</taxon>
        <taxon>Pentapetalae</taxon>
        <taxon>asterids</taxon>
        <taxon>lamiids</taxon>
        <taxon>Lamiales</taxon>
        <taxon>Orobanchaceae</taxon>
        <taxon>Rehmannieae</taxon>
        <taxon>Rehmannia</taxon>
    </lineage>
</organism>
<feature type="repeat" description="PPR" evidence="2">
    <location>
        <begin position="356"/>
        <end position="390"/>
    </location>
</feature>
<dbReference type="Pfam" id="PF13041">
    <property type="entry name" value="PPR_2"/>
    <property type="match status" value="1"/>
</dbReference>
<evidence type="ECO:0008006" key="5">
    <source>
        <dbReference type="Google" id="ProtNLM"/>
    </source>
</evidence>
<keyword evidence="4" id="KW-1185">Reference proteome</keyword>
<dbReference type="Pfam" id="PF20431">
    <property type="entry name" value="E_motif"/>
    <property type="match status" value="1"/>
</dbReference>
<comment type="caution">
    <text evidence="3">The sequence shown here is derived from an EMBL/GenBank/DDBJ whole genome shotgun (WGS) entry which is preliminary data.</text>
</comment>
<dbReference type="NCBIfam" id="TIGR00756">
    <property type="entry name" value="PPR"/>
    <property type="match status" value="4"/>
</dbReference>
<sequence length="612" mass="68645">MSKCQHPPFSNNLNLAVRYLSQQFHHHNNFRGQNSPLELLKLQQIHSLLVVSGFSHHSSFLTRLLLHCLSLSSFPCAYAFSIFNQVRRPNVFTYNSLIRGFSFDPQNAVSFYVKMRQEGVFPNKHTFPLLLKSKTQTPFQIFAQSIKFGFGSDRFLRNSLVSVFANSGHVECARQVFDEMTQKDVVAYTALMDGYVRNARALQALELFLEMRVFGVWVDEVAVVSALCAVGMLGWVWLGRSIHGFYIESGRVARDVYIGSALVDMYSKCGCCEDALRVFRDMPWRNQVSWSALLAGYVQCNMFKDVLFLFQEMLVEKIEPSEATLASVLTACAHLGSLDRGRWVDKYIGASKLELNSVLGTALIDMYAKCGCINEAFRVFEKMRVKDVYPWTALIFGLAMNGIAKGSLNLFLQMLSSGVQPNEVTFIAVLSACSHGGLVNEGKRLFASMDGVYGVQSTVDHYGCMVDLLSRAGRLGEAVNLIEDMPMEPSASIWGALFGACMIHKDFELGRIVGNHLIKLQPYRSGRYSLLANLYSKCYNWEAAADVRKKMNEVGVEKTRGCSWIELNGVLHEFVAFEKSQVASESVYGILDNLTAQIKQLPFVLEANLLEI</sequence>
<dbReference type="InterPro" id="IPR002885">
    <property type="entry name" value="PPR_rpt"/>
</dbReference>
<dbReference type="InterPro" id="IPR046848">
    <property type="entry name" value="E_motif"/>
</dbReference>
<dbReference type="InterPro" id="IPR046960">
    <property type="entry name" value="PPR_At4g14850-like_plant"/>
</dbReference>
<keyword evidence="1" id="KW-0677">Repeat</keyword>
<evidence type="ECO:0000256" key="1">
    <source>
        <dbReference type="ARBA" id="ARBA00022737"/>
    </source>
</evidence>
<dbReference type="InterPro" id="IPR011990">
    <property type="entry name" value="TPR-like_helical_dom_sf"/>
</dbReference>
<accession>A0ABR0UJN2</accession>
<dbReference type="Gene3D" id="1.25.40.10">
    <property type="entry name" value="Tetratricopeptide repeat domain"/>
    <property type="match status" value="4"/>
</dbReference>
<reference evidence="3 4" key="1">
    <citation type="journal article" date="2021" name="Comput. Struct. Biotechnol. J.">
        <title>De novo genome assembly of the potent medicinal plant Rehmannia glutinosa using nanopore technology.</title>
        <authorList>
            <person name="Ma L."/>
            <person name="Dong C."/>
            <person name="Song C."/>
            <person name="Wang X."/>
            <person name="Zheng X."/>
            <person name="Niu Y."/>
            <person name="Chen S."/>
            <person name="Feng W."/>
        </authorList>
    </citation>
    <scope>NUCLEOTIDE SEQUENCE [LARGE SCALE GENOMIC DNA]</scope>
    <source>
        <strain evidence="3">DH-2019</strain>
    </source>
</reference>